<dbReference type="InterPro" id="IPR000276">
    <property type="entry name" value="GPCR_Rhodpsn"/>
</dbReference>
<keyword evidence="7" id="KW-1185">Reference proteome</keyword>
<feature type="transmembrane region" description="Helical" evidence="5">
    <location>
        <begin position="80"/>
        <end position="103"/>
    </location>
</feature>
<evidence type="ECO:0000256" key="4">
    <source>
        <dbReference type="ARBA" id="ARBA00023136"/>
    </source>
</evidence>
<protein>
    <recommendedName>
        <fullName evidence="8">G-protein coupled receptors family 1 profile domain-containing protein</fullName>
    </recommendedName>
</protein>
<evidence type="ECO:0000313" key="6">
    <source>
        <dbReference type="EMBL" id="RCN24849.1"/>
    </source>
</evidence>
<dbReference type="SMART" id="SM01381">
    <property type="entry name" value="7TM_GPCR_Srsx"/>
    <property type="match status" value="1"/>
</dbReference>
<evidence type="ECO:0008006" key="8">
    <source>
        <dbReference type="Google" id="ProtNLM"/>
    </source>
</evidence>
<keyword evidence="4 5" id="KW-0472">Membrane</keyword>
<gene>
    <name evidence="6" type="ORF">ANCCAN_29446</name>
</gene>
<dbReference type="PROSITE" id="PS51257">
    <property type="entry name" value="PROKAR_LIPOPROTEIN"/>
    <property type="match status" value="1"/>
</dbReference>
<dbReference type="GO" id="GO:0016020">
    <property type="term" value="C:membrane"/>
    <property type="evidence" value="ECO:0007669"/>
    <property type="project" value="UniProtKB-SubCell"/>
</dbReference>
<organism evidence="6 7">
    <name type="scientific">Ancylostoma caninum</name>
    <name type="common">Dog hookworm</name>
    <dbReference type="NCBI Taxonomy" id="29170"/>
    <lineage>
        <taxon>Eukaryota</taxon>
        <taxon>Metazoa</taxon>
        <taxon>Ecdysozoa</taxon>
        <taxon>Nematoda</taxon>
        <taxon>Chromadorea</taxon>
        <taxon>Rhabditida</taxon>
        <taxon>Rhabditina</taxon>
        <taxon>Rhabditomorpha</taxon>
        <taxon>Strongyloidea</taxon>
        <taxon>Ancylostomatidae</taxon>
        <taxon>Ancylostomatinae</taxon>
        <taxon>Ancylostoma</taxon>
    </lineage>
</organism>
<dbReference type="Proteomes" id="UP000252519">
    <property type="component" value="Unassembled WGS sequence"/>
</dbReference>
<evidence type="ECO:0000313" key="7">
    <source>
        <dbReference type="Proteomes" id="UP000252519"/>
    </source>
</evidence>
<accession>A0A368F1D8</accession>
<dbReference type="InterPro" id="IPR019424">
    <property type="entry name" value="7TM_GPCR_Srsx"/>
</dbReference>
<dbReference type="GO" id="GO:0004930">
    <property type="term" value="F:G protein-coupled receptor activity"/>
    <property type="evidence" value="ECO:0007669"/>
    <property type="project" value="InterPro"/>
</dbReference>
<dbReference type="SUPFAM" id="SSF81321">
    <property type="entry name" value="Family A G protein-coupled receptor-like"/>
    <property type="match status" value="1"/>
</dbReference>
<evidence type="ECO:0000256" key="1">
    <source>
        <dbReference type="ARBA" id="ARBA00004370"/>
    </source>
</evidence>
<feature type="transmembrane region" description="Helical" evidence="5">
    <location>
        <begin position="48"/>
        <end position="68"/>
    </location>
</feature>
<dbReference type="STRING" id="29170.A0A368F1D8"/>
<evidence type="ECO:0000256" key="2">
    <source>
        <dbReference type="ARBA" id="ARBA00022692"/>
    </source>
</evidence>
<dbReference type="EMBL" id="JOJR01016168">
    <property type="protein sequence ID" value="RCN24849.1"/>
    <property type="molecule type" value="Genomic_DNA"/>
</dbReference>
<comment type="caution">
    <text evidence="6">The sequence shown here is derived from an EMBL/GenBank/DDBJ whole genome shotgun (WGS) entry which is preliminary data.</text>
</comment>
<dbReference type="AlphaFoldDB" id="A0A368F1D8"/>
<reference evidence="6 7" key="1">
    <citation type="submission" date="2014-10" db="EMBL/GenBank/DDBJ databases">
        <title>Draft genome of the hookworm Ancylostoma caninum.</title>
        <authorList>
            <person name="Mitreva M."/>
        </authorList>
    </citation>
    <scope>NUCLEOTIDE SEQUENCE [LARGE SCALE GENOMIC DNA]</scope>
    <source>
        <strain evidence="6 7">Baltimore</strain>
    </source>
</reference>
<name>A0A368F1D8_ANCCA</name>
<evidence type="ECO:0000256" key="3">
    <source>
        <dbReference type="ARBA" id="ARBA00022989"/>
    </source>
</evidence>
<dbReference type="Gene3D" id="1.20.1070.10">
    <property type="entry name" value="Rhodopsin 7-helix transmembrane proteins"/>
    <property type="match status" value="1"/>
</dbReference>
<dbReference type="OrthoDB" id="5820127at2759"/>
<sequence>MDGQQSKFFIYGILVVSILVLACYGVFLRRMRKTQISGKIAKGIHRSLILISLTVLFGSFSTALIPFVRSLMGINTKNLQFMLLAGLFINLATAANFFIYYFISNEYRRIFNQFLHIRFLERFTGMKNRISTVSTMNISIARK</sequence>
<feature type="transmembrane region" description="Helical" evidence="5">
    <location>
        <begin position="6"/>
        <end position="27"/>
    </location>
</feature>
<keyword evidence="2 5" id="KW-0812">Transmembrane</keyword>
<proteinExistence type="predicted"/>
<comment type="subcellular location">
    <subcellularLocation>
        <location evidence="1">Membrane</location>
    </subcellularLocation>
</comment>
<dbReference type="Pfam" id="PF10320">
    <property type="entry name" value="7TM_GPCR_Srsx"/>
    <property type="match status" value="1"/>
</dbReference>
<evidence type="ECO:0000256" key="5">
    <source>
        <dbReference type="SAM" id="Phobius"/>
    </source>
</evidence>
<keyword evidence="3 5" id="KW-1133">Transmembrane helix</keyword>